<evidence type="ECO:0000313" key="7">
    <source>
        <dbReference type="Proteomes" id="UP000178222"/>
    </source>
</evidence>
<organism evidence="6 7">
    <name type="scientific">Candidatus Wildermuthbacteria bacterium RIFCSPLOWO2_02_FULL_47_9c</name>
    <dbReference type="NCBI Taxonomy" id="1802466"/>
    <lineage>
        <taxon>Bacteria</taxon>
        <taxon>Candidatus Wildermuthiibacteriota</taxon>
    </lineage>
</organism>
<sequence>MKGKTRKSITKRFKITKNGKMLRRLTGQDHYRQKKTGKRGRQGRRWIPLSPSVAKKIKKMLTF</sequence>
<dbReference type="HAMAP" id="MF_00514">
    <property type="entry name" value="Ribosomal_bL35"/>
    <property type="match status" value="1"/>
</dbReference>
<dbReference type="InterPro" id="IPR001706">
    <property type="entry name" value="Ribosomal_bL35"/>
</dbReference>
<protein>
    <recommendedName>
        <fullName evidence="4">Large ribosomal subunit protein bL35</fullName>
    </recommendedName>
</protein>
<dbReference type="SUPFAM" id="SSF143034">
    <property type="entry name" value="L35p-like"/>
    <property type="match status" value="1"/>
</dbReference>
<dbReference type="GO" id="GO:1990904">
    <property type="term" value="C:ribonucleoprotein complex"/>
    <property type="evidence" value="ECO:0007669"/>
    <property type="project" value="UniProtKB-KW"/>
</dbReference>
<accession>A0A1G2RWU9</accession>
<evidence type="ECO:0000256" key="4">
    <source>
        <dbReference type="HAMAP-Rule" id="MF_00514"/>
    </source>
</evidence>
<dbReference type="InterPro" id="IPR037229">
    <property type="entry name" value="Ribosomal_bL35_sf"/>
</dbReference>
<evidence type="ECO:0000256" key="3">
    <source>
        <dbReference type="ARBA" id="ARBA00023274"/>
    </source>
</evidence>
<comment type="caution">
    <text evidence="6">The sequence shown here is derived from an EMBL/GenBank/DDBJ whole genome shotgun (WGS) entry which is preliminary data.</text>
</comment>
<evidence type="ECO:0000313" key="6">
    <source>
        <dbReference type="EMBL" id="OHA77310.1"/>
    </source>
</evidence>
<dbReference type="AlphaFoldDB" id="A0A1G2RWU9"/>
<keyword evidence="2 4" id="KW-0689">Ribosomal protein</keyword>
<proteinExistence type="inferred from homology"/>
<dbReference type="GO" id="GO:0003735">
    <property type="term" value="F:structural constituent of ribosome"/>
    <property type="evidence" value="ECO:0007669"/>
    <property type="project" value="InterPro"/>
</dbReference>
<keyword evidence="3 4" id="KW-0687">Ribonucleoprotein</keyword>
<dbReference type="Proteomes" id="UP000178222">
    <property type="component" value="Unassembled WGS sequence"/>
</dbReference>
<dbReference type="GO" id="GO:0006412">
    <property type="term" value="P:translation"/>
    <property type="evidence" value="ECO:0007669"/>
    <property type="project" value="UniProtKB-UniRule"/>
</dbReference>
<evidence type="ECO:0000256" key="2">
    <source>
        <dbReference type="ARBA" id="ARBA00022980"/>
    </source>
</evidence>
<evidence type="ECO:0000256" key="5">
    <source>
        <dbReference type="RuleBase" id="RU000568"/>
    </source>
</evidence>
<dbReference type="EMBL" id="MHUL01000009">
    <property type="protein sequence ID" value="OHA77310.1"/>
    <property type="molecule type" value="Genomic_DNA"/>
</dbReference>
<comment type="similarity">
    <text evidence="1 4 5">Belongs to the bacterial ribosomal protein bL35 family.</text>
</comment>
<dbReference type="InterPro" id="IPR021137">
    <property type="entry name" value="Ribosomal_bL35-like"/>
</dbReference>
<dbReference type="Gene3D" id="4.10.410.60">
    <property type="match status" value="1"/>
</dbReference>
<reference evidence="6 7" key="1">
    <citation type="journal article" date="2016" name="Nat. Commun.">
        <title>Thousands of microbial genomes shed light on interconnected biogeochemical processes in an aquifer system.</title>
        <authorList>
            <person name="Anantharaman K."/>
            <person name="Brown C.T."/>
            <person name="Hug L.A."/>
            <person name="Sharon I."/>
            <person name="Castelle C.J."/>
            <person name="Probst A.J."/>
            <person name="Thomas B.C."/>
            <person name="Singh A."/>
            <person name="Wilkins M.J."/>
            <person name="Karaoz U."/>
            <person name="Brodie E.L."/>
            <person name="Williams K.H."/>
            <person name="Hubbard S.S."/>
            <person name="Banfield J.F."/>
        </authorList>
    </citation>
    <scope>NUCLEOTIDE SEQUENCE [LARGE SCALE GENOMIC DNA]</scope>
</reference>
<dbReference type="Pfam" id="PF01632">
    <property type="entry name" value="Ribosomal_L35p"/>
    <property type="match status" value="1"/>
</dbReference>
<dbReference type="GO" id="GO:0005840">
    <property type="term" value="C:ribosome"/>
    <property type="evidence" value="ECO:0007669"/>
    <property type="project" value="UniProtKB-KW"/>
</dbReference>
<dbReference type="PRINTS" id="PR00064">
    <property type="entry name" value="RIBOSOMALL35"/>
</dbReference>
<name>A0A1G2RWU9_9BACT</name>
<gene>
    <name evidence="4" type="primary">rpmI</name>
    <name evidence="6" type="ORF">A3J30_00225</name>
</gene>
<evidence type="ECO:0000256" key="1">
    <source>
        <dbReference type="ARBA" id="ARBA00006598"/>
    </source>
</evidence>